<evidence type="ECO:0000313" key="6">
    <source>
        <dbReference type="Proteomes" id="UP000031982"/>
    </source>
</evidence>
<dbReference type="InterPro" id="IPR009057">
    <property type="entry name" value="Homeodomain-like_sf"/>
</dbReference>
<comment type="caution">
    <text evidence="5">The sequence shown here is derived from an EMBL/GenBank/DDBJ whole genome shotgun (WGS) entry which is preliminary data.</text>
</comment>
<organism evidence="5 6">
    <name type="scientific">Bacillus badius</name>
    <dbReference type="NCBI Taxonomy" id="1455"/>
    <lineage>
        <taxon>Bacteria</taxon>
        <taxon>Bacillati</taxon>
        <taxon>Bacillota</taxon>
        <taxon>Bacilli</taxon>
        <taxon>Bacillales</taxon>
        <taxon>Bacillaceae</taxon>
        <taxon>Pseudobacillus</taxon>
    </lineage>
</organism>
<dbReference type="PANTHER" id="PTHR30514">
    <property type="entry name" value="GLUCOKINASE"/>
    <property type="match status" value="1"/>
</dbReference>
<reference evidence="5 6" key="1">
    <citation type="submission" date="2015-01" db="EMBL/GenBank/DDBJ databases">
        <title>Genome Assembly of Bacillus badius MTCC 1458.</title>
        <authorList>
            <person name="Verma A."/>
            <person name="Khatri I."/>
            <person name="Mual P."/>
            <person name="Subramanian S."/>
            <person name="Krishnamurthi S."/>
        </authorList>
    </citation>
    <scope>NUCLEOTIDE SEQUENCE [LARGE SCALE GENOMIC DNA]</scope>
    <source>
        <strain evidence="5 6">MTCC 1458</strain>
    </source>
</reference>
<dbReference type="Gene3D" id="3.40.50.10490">
    <property type="entry name" value="Glucose-6-phosphate isomerase like protein, domain 1"/>
    <property type="match status" value="1"/>
</dbReference>
<dbReference type="InterPro" id="IPR036388">
    <property type="entry name" value="WH-like_DNA-bd_sf"/>
</dbReference>
<keyword evidence="3" id="KW-0804">Transcription</keyword>
<dbReference type="CDD" id="cd05013">
    <property type="entry name" value="SIS_RpiR"/>
    <property type="match status" value="1"/>
</dbReference>
<dbReference type="InterPro" id="IPR000281">
    <property type="entry name" value="HTH_RpiR"/>
</dbReference>
<dbReference type="Pfam" id="PF01380">
    <property type="entry name" value="SIS"/>
    <property type="match status" value="1"/>
</dbReference>
<keyword evidence="2" id="KW-0238">DNA-binding</keyword>
<sequence>MEHRMSYYENTKKEYENLTPGLKKVAEALLNNPILFATHPAKKIASILDVSETMVIRFSKAVGYEGYGALQSDVQRSLLTVGPPEKEPKKDTHPFSLVMESDSKNILQIAEHLDWPTIEKIVHSLAGAETIKVIGYYQSFAYAHWFAVLLNSLLDNTTLYRPETDIGLTKHGAEHCVIIFSYYRYALGTIRLAEEARNNGNEVIIITDSLLSPLIEYADHTLVIPIAKKSVLEKGPVTFSVLNSLLLHIAQKIGKLDFINPTSNYYIK</sequence>
<evidence type="ECO:0000256" key="2">
    <source>
        <dbReference type="ARBA" id="ARBA00023125"/>
    </source>
</evidence>
<keyword evidence="6" id="KW-1185">Reference proteome</keyword>
<dbReference type="Proteomes" id="UP000031982">
    <property type="component" value="Unassembled WGS sequence"/>
</dbReference>
<name>A0ABR5AVU5_BACBA</name>
<dbReference type="PROSITE" id="PS51071">
    <property type="entry name" value="HTH_RPIR"/>
    <property type="match status" value="1"/>
</dbReference>
<evidence type="ECO:0000256" key="3">
    <source>
        <dbReference type="ARBA" id="ARBA00023163"/>
    </source>
</evidence>
<dbReference type="Pfam" id="PF01418">
    <property type="entry name" value="HTH_6"/>
    <property type="match status" value="1"/>
</dbReference>
<evidence type="ECO:0000256" key="1">
    <source>
        <dbReference type="ARBA" id="ARBA00023015"/>
    </source>
</evidence>
<dbReference type="SUPFAM" id="SSF46689">
    <property type="entry name" value="Homeodomain-like"/>
    <property type="match status" value="1"/>
</dbReference>
<keyword evidence="1" id="KW-0805">Transcription regulation</keyword>
<accession>A0ABR5AVU5</accession>
<dbReference type="InterPro" id="IPR001347">
    <property type="entry name" value="SIS_dom"/>
</dbReference>
<evidence type="ECO:0000259" key="4">
    <source>
        <dbReference type="PROSITE" id="PS51071"/>
    </source>
</evidence>
<gene>
    <name evidence="5" type="ORF">SD77_4415</name>
</gene>
<dbReference type="InterPro" id="IPR035472">
    <property type="entry name" value="RpiR-like_SIS"/>
</dbReference>
<dbReference type="PANTHER" id="PTHR30514:SF18">
    <property type="entry name" value="RPIR-FAMILY TRANSCRIPTIONAL REGULATOR"/>
    <property type="match status" value="1"/>
</dbReference>
<evidence type="ECO:0000313" key="5">
    <source>
        <dbReference type="EMBL" id="KIL78735.1"/>
    </source>
</evidence>
<dbReference type="Gene3D" id="1.10.10.10">
    <property type="entry name" value="Winged helix-like DNA-binding domain superfamily/Winged helix DNA-binding domain"/>
    <property type="match status" value="1"/>
</dbReference>
<dbReference type="RefSeq" id="WP_041095492.1">
    <property type="nucleotide sequence ID" value="NZ_JARTHD010000045.1"/>
</dbReference>
<dbReference type="InterPro" id="IPR046348">
    <property type="entry name" value="SIS_dom_sf"/>
</dbReference>
<dbReference type="InterPro" id="IPR047640">
    <property type="entry name" value="RpiR-like"/>
</dbReference>
<feature type="domain" description="HTH rpiR-type" evidence="4">
    <location>
        <begin position="5"/>
        <end position="81"/>
    </location>
</feature>
<dbReference type="EMBL" id="JXLP01000009">
    <property type="protein sequence ID" value="KIL78735.1"/>
    <property type="molecule type" value="Genomic_DNA"/>
</dbReference>
<protein>
    <submittedName>
        <fullName evidence="5">Transcriptional regulator</fullName>
    </submittedName>
</protein>
<proteinExistence type="predicted"/>
<dbReference type="SUPFAM" id="SSF53697">
    <property type="entry name" value="SIS domain"/>
    <property type="match status" value="1"/>
</dbReference>